<feature type="compositionally biased region" description="Low complexity" evidence="2">
    <location>
        <begin position="781"/>
        <end position="804"/>
    </location>
</feature>
<evidence type="ECO:0000256" key="2">
    <source>
        <dbReference type="SAM" id="MobiDB-lite"/>
    </source>
</evidence>
<feature type="region of interest" description="Disordered" evidence="2">
    <location>
        <begin position="707"/>
        <end position="745"/>
    </location>
</feature>
<dbReference type="Pfam" id="PF03097">
    <property type="entry name" value="BRO1"/>
    <property type="match status" value="1"/>
</dbReference>
<feature type="compositionally biased region" description="Low complexity" evidence="2">
    <location>
        <begin position="712"/>
        <end position="729"/>
    </location>
</feature>
<feature type="domain" description="BRO1" evidence="3">
    <location>
        <begin position="3"/>
        <end position="391"/>
    </location>
</feature>
<dbReference type="OrthoDB" id="2141925at2759"/>
<accession>A0A834XVM7</accession>
<dbReference type="PANTHER" id="PTHR23030:SF39">
    <property type="entry name" value="PROGRAMMED CELL DEATH 6-INTERACTING PROTEIN"/>
    <property type="match status" value="1"/>
</dbReference>
<dbReference type="EMBL" id="JACMRX010000003">
    <property type="protein sequence ID" value="KAF7993656.1"/>
    <property type="molecule type" value="Genomic_DNA"/>
</dbReference>
<sequence length="828" mass="92909">MAELIAVPLKKPSDVDVIKPLTNVIKSTYNSSTNPKDYSDAITEFSKLRNNALWRAFEKYESSLEVIYSYYDQLCALEGKIPIHELQIPFKWKDAFDRTIFGGKLSLTISTLTYEKLCVLFNIAALQSSVASTQSLDSDESLKLAAKLFQQSAGIYNYLKGNVMLAIQQEPTPDMSPDTLAALSALMLAQAQEIFVHKAIHDSMKDLVIAKLASQAEELYADALKLFQKEIFRSFWDKEWVPLITAKQSGYRAMAELYQSSVCKANKLIGQEIARLEYAVDLFKAAQSRSNKTNLFEEYANKAQRRLNEVKKDNDFIYHERIPDIKNLESIGKAIIAKLLPINNPMSSNFKDLFDNLLPVGVHQALSSYEVRRTELVNTEISKLREMTQVLNTVLASLNLPAAIEDKSGTEVPQSLIEKAVFIRNAGGIQALETSMNELPDLLQRNRDILDETIKMLDEERDSDNQLREQFKEKWTRTPSDKLTEQLRSNAGKYRLIIDNAITADKTVREKFNNNKEGMEILSLAENQLSTVIPSGSAVQESRAVQNLRNLMEEVETLKAERDVIESELKSTSFDMKSSFLSALAKDGAIDEPNLSVENIGKIYGPLTSQIRDSSVRQDNLISNIQSAHSEFTREQSGSGSSRETMLCKLASAYDAFKELKNNLQEGAKFYNDLTQVLVVFQNKISDFCFARKTEKEELMKDLTTNLSHAGPASAPTIPSHHSSAPSPSNQTDSSAPQLPYPTQYTGAMPVPYGASPATPYPTYVPPPMPNTYNPYATMPYPMQQGGYTPGSYPYQQPPQQTYQHNPYATFPRYPPGQQPPQQGQNPW</sequence>
<dbReference type="PANTHER" id="PTHR23030">
    <property type="entry name" value="PCD6 INTERACTING PROTEIN-RELATED"/>
    <property type="match status" value="1"/>
</dbReference>
<dbReference type="CDD" id="cd09235">
    <property type="entry name" value="V_Alix"/>
    <property type="match status" value="1"/>
</dbReference>
<keyword evidence="1" id="KW-0175">Coiled coil</keyword>
<feature type="compositionally biased region" description="Polar residues" evidence="2">
    <location>
        <begin position="730"/>
        <end position="745"/>
    </location>
</feature>
<dbReference type="SMART" id="SM01041">
    <property type="entry name" value="BRO1"/>
    <property type="match status" value="1"/>
</dbReference>
<dbReference type="InterPro" id="IPR038499">
    <property type="entry name" value="BRO1_sf"/>
</dbReference>
<feature type="coiled-coil region" evidence="1">
    <location>
        <begin position="538"/>
        <end position="568"/>
    </location>
</feature>
<dbReference type="Pfam" id="PF13949">
    <property type="entry name" value="ALIX_LYPXL_bnd"/>
    <property type="match status" value="1"/>
</dbReference>
<evidence type="ECO:0000259" key="3">
    <source>
        <dbReference type="PROSITE" id="PS51180"/>
    </source>
</evidence>
<proteinExistence type="predicted"/>
<evidence type="ECO:0000256" key="1">
    <source>
        <dbReference type="SAM" id="Coils"/>
    </source>
</evidence>
<dbReference type="AlphaFoldDB" id="A0A834XVM7"/>
<gene>
    <name evidence="4" type="ORF">HCN44_010251</name>
</gene>
<comment type="caution">
    <text evidence="4">The sequence shown here is derived from an EMBL/GenBank/DDBJ whole genome shotgun (WGS) entry which is preliminary data.</text>
</comment>
<dbReference type="Gene3D" id="1.20.140.50">
    <property type="entry name" value="alix/aip1 like domains"/>
    <property type="match status" value="1"/>
</dbReference>
<dbReference type="InterPro" id="IPR004328">
    <property type="entry name" value="BRO1_dom"/>
</dbReference>
<feature type="region of interest" description="Disordered" evidence="2">
    <location>
        <begin position="781"/>
        <end position="828"/>
    </location>
</feature>
<dbReference type="InterPro" id="IPR025304">
    <property type="entry name" value="ALIX_V_dom"/>
</dbReference>
<organism evidence="4 5">
    <name type="scientific">Aphidius gifuensis</name>
    <name type="common">Parasitoid wasp</name>
    <dbReference type="NCBI Taxonomy" id="684658"/>
    <lineage>
        <taxon>Eukaryota</taxon>
        <taxon>Metazoa</taxon>
        <taxon>Ecdysozoa</taxon>
        <taxon>Arthropoda</taxon>
        <taxon>Hexapoda</taxon>
        <taxon>Insecta</taxon>
        <taxon>Pterygota</taxon>
        <taxon>Neoptera</taxon>
        <taxon>Endopterygota</taxon>
        <taxon>Hymenoptera</taxon>
        <taxon>Apocrita</taxon>
        <taxon>Ichneumonoidea</taxon>
        <taxon>Braconidae</taxon>
        <taxon>Aphidiinae</taxon>
        <taxon>Aphidius</taxon>
    </lineage>
</organism>
<dbReference type="Gene3D" id="1.25.40.280">
    <property type="entry name" value="alix/aip1 like domains"/>
    <property type="match status" value="1"/>
</dbReference>
<keyword evidence="5" id="KW-1185">Reference proteome</keyword>
<protein>
    <recommendedName>
        <fullName evidence="3">BRO1 domain-containing protein</fullName>
    </recommendedName>
</protein>
<dbReference type="GO" id="GO:0005768">
    <property type="term" value="C:endosome"/>
    <property type="evidence" value="ECO:0007669"/>
    <property type="project" value="TreeGrafter"/>
</dbReference>
<dbReference type="Gene3D" id="1.20.120.560">
    <property type="entry name" value="alix/aip1 in complex with the ypdl late domain"/>
    <property type="match status" value="1"/>
</dbReference>
<dbReference type="PROSITE" id="PS51180">
    <property type="entry name" value="BRO1"/>
    <property type="match status" value="1"/>
</dbReference>
<reference evidence="4 5" key="1">
    <citation type="submission" date="2020-08" db="EMBL/GenBank/DDBJ databases">
        <title>Aphidius gifuensis genome sequencing and assembly.</title>
        <authorList>
            <person name="Du Z."/>
        </authorList>
    </citation>
    <scope>NUCLEOTIDE SEQUENCE [LARGE SCALE GENOMIC DNA]</scope>
    <source>
        <strain evidence="4">YNYX2018</strain>
        <tissue evidence="4">Adults</tissue>
    </source>
</reference>
<evidence type="ECO:0000313" key="5">
    <source>
        <dbReference type="Proteomes" id="UP000639338"/>
    </source>
</evidence>
<evidence type="ECO:0000313" key="4">
    <source>
        <dbReference type="EMBL" id="KAF7993656.1"/>
    </source>
</evidence>
<dbReference type="FunFam" id="1.25.40.280:FF:000001">
    <property type="entry name" value="programmed cell death 6-interacting protein-like isoform X1"/>
    <property type="match status" value="1"/>
</dbReference>
<dbReference type="GO" id="GO:0000281">
    <property type="term" value="P:mitotic cytokinesis"/>
    <property type="evidence" value="ECO:0007669"/>
    <property type="project" value="TreeGrafter"/>
</dbReference>
<dbReference type="Proteomes" id="UP000639338">
    <property type="component" value="Unassembled WGS sequence"/>
</dbReference>
<dbReference type="CDD" id="cd09240">
    <property type="entry name" value="BRO1_Alix"/>
    <property type="match status" value="1"/>
</dbReference>
<name>A0A834XVM7_APHGI</name>